<dbReference type="EMBL" id="JACIBV010000001">
    <property type="protein sequence ID" value="MBB3726010.1"/>
    <property type="molecule type" value="Genomic_DNA"/>
</dbReference>
<dbReference type="InterPro" id="IPR014347">
    <property type="entry name" value="Tautomerase/MIF_sf"/>
</dbReference>
<gene>
    <name evidence="1" type="ORF">FHR33_001870</name>
</gene>
<keyword evidence="1" id="KW-0670">Pyruvate</keyword>
<organism evidence="1 2">
    <name type="scientific">Nonomuraea dietziae</name>
    <dbReference type="NCBI Taxonomy" id="65515"/>
    <lineage>
        <taxon>Bacteria</taxon>
        <taxon>Bacillati</taxon>
        <taxon>Actinomycetota</taxon>
        <taxon>Actinomycetes</taxon>
        <taxon>Streptosporangiales</taxon>
        <taxon>Streptosporangiaceae</taxon>
        <taxon>Nonomuraea</taxon>
    </lineage>
</organism>
<evidence type="ECO:0000313" key="1">
    <source>
        <dbReference type="EMBL" id="MBB3726010.1"/>
    </source>
</evidence>
<sequence>MPQFFIEAPTGVRSEAKQKMMKEITAAIDAAYHIPDVRIWLREYAPDQVAQDGRLAAEPIRPLCFLEAPELASLDAKRRMAAKIHTAIAEAYDGIANTEETLILMNHYPLENAGWAGRLQSDNADIVEAMAELNG</sequence>
<dbReference type="SUPFAM" id="SSF55331">
    <property type="entry name" value="Tautomerase/MIF"/>
    <property type="match status" value="1"/>
</dbReference>
<dbReference type="RefSeq" id="WP_183645518.1">
    <property type="nucleotide sequence ID" value="NZ_BAAAXX010000038.1"/>
</dbReference>
<proteinExistence type="predicted"/>
<dbReference type="AlphaFoldDB" id="A0A7W5V6M6"/>
<accession>A0A7W5V6M6</accession>
<keyword evidence="2" id="KW-1185">Reference proteome</keyword>
<dbReference type="Gene3D" id="3.30.429.10">
    <property type="entry name" value="Macrophage Migration Inhibitory Factor"/>
    <property type="match status" value="2"/>
</dbReference>
<dbReference type="Proteomes" id="UP000579945">
    <property type="component" value="Unassembled WGS sequence"/>
</dbReference>
<name>A0A7W5V6M6_9ACTN</name>
<dbReference type="GeneID" id="95388399"/>
<comment type="caution">
    <text evidence="1">The sequence shown here is derived from an EMBL/GenBank/DDBJ whole genome shotgun (WGS) entry which is preliminary data.</text>
</comment>
<protein>
    <submittedName>
        <fullName evidence="1">Phenylpyruvate tautomerase PptA (4-oxalocrotonate tautomerase family)</fullName>
    </submittedName>
</protein>
<evidence type="ECO:0000313" key="2">
    <source>
        <dbReference type="Proteomes" id="UP000579945"/>
    </source>
</evidence>
<reference evidence="1 2" key="1">
    <citation type="submission" date="2020-08" db="EMBL/GenBank/DDBJ databases">
        <title>Sequencing the genomes of 1000 actinobacteria strains.</title>
        <authorList>
            <person name="Klenk H.-P."/>
        </authorList>
    </citation>
    <scope>NUCLEOTIDE SEQUENCE [LARGE SCALE GENOMIC DNA]</scope>
    <source>
        <strain evidence="1 2">DSM 44320</strain>
    </source>
</reference>